<dbReference type="AlphaFoldDB" id="A0A059FFX8"/>
<dbReference type="STRING" id="1280950.HJO_14877"/>
<gene>
    <name evidence="3" type="ORF">HJO_14877</name>
</gene>
<dbReference type="RefSeq" id="WP_035618385.1">
    <property type="nucleotide sequence ID" value="NZ_ARYK01000008.1"/>
</dbReference>
<dbReference type="OrthoDB" id="268559at2"/>
<feature type="region of interest" description="Disordered" evidence="1">
    <location>
        <begin position="1"/>
        <end position="20"/>
    </location>
</feature>
<dbReference type="Proteomes" id="UP000025171">
    <property type="component" value="Unassembled WGS sequence"/>
</dbReference>
<evidence type="ECO:0000313" key="3">
    <source>
        <dbReference type="EMBL" id="KCZ89512.1"/>
    </source>
</evidence>
<feature type="transmembrane region" description="Helical" evidence="2">
    <location>
        <begin position="44"/>
        <end position="63"/>
    </location>
</feature>
<evidence type="ECO:0000313" key="4">
    <source>
        <dbReference type="Proteomes" id="UP000025171"/>
    </source>
</evidence>
<evidence type="ECO:0000256" key="1">
    <source>
        <dbReference type="SAM" id="MobiDB-lite"/>
    </source>
</evidence>
<sequence>MSDTPESPRPPVAAPKQPVKKVKPALQMALDGNSEPLRIFSHSAIIYWWPVWFLGLAFWLIGLTGLGDGPDAERSMGLTYVFTLVFVIFSTTVRLRGANSVIFGLVLVIGVILTSTAKLSGPIGDFVLSLDVRMSETFYLVMGVSVLALWSMMIFGFDRVKYWDIVPGQLHERVFWGSGDRSENGANAKCRYRSDDFLRHRILGLMMVGDLEITLGDGRIWQLHNVLFAKRRSNRVNQLIVMRPID</sequence>
<accession>A0A059FFX8</accession>
<dbReference type="eggNOG" id="ENOG50322G8">
    <property type="taxonomic scope" value="Bacteria"/>
</dbReference>
<organism evidence="3 4">
    <name type="scientific">Hyphomonas johnsonii MHS-2</name>
    <dbReference type="NCBI Taxonomy" id="1280950"/>
    <lineage>
        <taxon>Bacteria</taxon>
        <taxon>Pseudomonadati</taxon>
        <taxon>Pseudomonadota</taxon>
        <taxon>Alphaproteobacteria</taxon>
        <taxon>Hyphomonadales</taxon>
        <taxon>Hyphomonadaceae</taxon>
        <taxon>Hyphomonas</taxon>
    </lineage>
</organism>
<keyword evidence="4" id="KW-1185">Reference proteome</keyword>
<dbReference type="PATRIC" id="fig|1280950.3.peg.2988"/>
<reference evidence="3 4" key="1">
    <citation type="journal article" date="2014" name="Antonie Van Leeuwenhoek">
        <title>Hyphomonas beringensis sp. nov. and Hyphomonas chukchiensis sp. nov., isolated from surface seawater of the Bering Sea and Chukchi Sea.</title>
        <authorList>
            <person name="Li C."/>
            <person name="Lai Q."/>
            <person name="Li G."/>
            <person name="Dong C."/>
            <person name="Wang J."/>
            <person name="Liao Y."/>
            <person name="Shao Z."/>
        </authorList>
    </citation>
    <scope>NUCLEOTIDE SEQUENCE [LARGE SCALE GENOMIC DNA]</scope>
    <source>
        <strain evidence="3 4">MHS-2</strain>
    </source>
</reference>
<dbReference type="EMBL" id="ARYK01000008">
    <property type="protein sequence ID" value="KCZ89512.1"/>
    <property type="molecule type" value="Genomic_DNA"/>
</dbReference>
<comment type="caution">
    <text evidence="3">The sequence shown here is derived from an EMBL/GenBank/DDBJ whole genome shotgun (WGS) entry which is preliminary data.</text>
</comment>
<feature type="transmembrane region" description="Helical" evidence="2">
    <location>
        <begin position="137"/>
        <end position="157"/>
    </location>
</feature>
<evidence type="ECO:0000256" key="2">
    <source>
        <dbReference type="SAM" id="Phobius"/>
    </source>
</evidence>
<name>A0A059FFX8_9PROT</name>
<feature type="transmembrane region" description="Helical" evidence="2">
    <location>
        <begin position="100"/>
        <end position="117"/>
    </location>
</feature>
<keyword evidence="2" id="KW-0472">Membrane</keyword>
<proteinExistence type="predicted"/>
<protein>
    <submittedName>
        <fullName evidence="3">Uncharacterized protein</fullName>
    </submittedName>
</protein>
<keyword evidence="2" id="KW-1133">Transmembrane helix</keyword>
<keyword evidence="2" id="KW-0812">Transmembrane</keyword>
<feature type="transmembrane region" description="Helical" evidence="2">
    <location>
        <begin position="75"/>
        <end position="93"/>
    </location>
</feature>